<sequence>MKREQKASPRLRRKRAVKIAKNRGFDGYYKTMPVNGGEKKSCQAKKAFLADEERRFKKIADFFDRLATGSPRKEKNSCKSSKKKCRN</sequence>
<reference evidence="1" key="2">
    <citation type="submission" date="2021-05" db="EMBL/GenBank/DDBJ databases">
        <title>Protein family content uncovers lineage relationships and bacterial pathway maintenance mechanisms in DPANN archaea.</title>
        <authorList>
            <person name="Castelle C.J."/>
            <person name="Meheust R."/>
            <person name="Jaffe A.L."/>
            <person name="Seitz K."/>
            <person name="Gong X."/>
            <person name="Baker B.J."/>
            <person name="Banfield J.F."/>
        </authorList>
    </citation>
    <scope>NUCLEOTIDE SEQUENCE</scope>
    <source>
        <strain evidence="1">RIFCSPLOWO2_01_FULL_AR10_48_17</strain>
    </source>
</reference>
<proteinExistence type="predicted"/>
<name>A0A8T4L5P2_9ARCH</name>
<evidence type="ECO:0000313" key="2">
    <source>
        <dbReference type="Proteomes" id="UP000675968"/>
    </source>
</evidence>
<comment type="caution">
    <text evidence="1">The sequence shown here is derived from an EMBL/GenBank/DDBJ whole genome shotgun (WGS) entry which is preliminary data.</text>
</comment>
<organism evidence="1 2">
    <name type="scientific">Candidatus Iainarchaeum sp</name>
    <dbReference type="NCBI Taxonomy" id="3101447"/>
    <lineage>
        <taxon>Archaea</taxon>
        <taxon>Candidatus Iainarchaeota</taxon>
        <taxon>Candidatus Iainarchaeia</taxon>
        <taxon>Candidatus Iainarchaeales</taxon>
        <taxon>Candidatus Iainarchaeaceae</taxon>
        <taxon>Candidatus Iainarchaeum</taxon>
    </lineage>
</organism>
<dbReference type="EMBL" id="JAGVWC010000013">
    <property type="protein sequence ID" value="MBS3062171.1"/>
    <property type="molecule type" value="Genomic_DNA"/>
</dbReference>
<dbReference type="AlphaFoldDB" id="A0A8T4L5P2"/>
<accession>A0A8T4L5P2</accession>
<gene>
    <name evidence="1" type="ORF">J4215_06335</name>
</gene>
<protein>
    <submittedName>
        <fullName evidence="1">Uncharacterized protein</fullName>
    </submittedName>
</protein>
<dbReference type="Proteomes" id="UP000675968">
    <property type="component" value="Unassembled WGS sequence"/>
</dbReference>
<reference evidence="1" key="1">
    <citation type="submission" date="2021-03" db="EMBL/GenBank/DDBJ databases">
        <authorList>
            <person name="Jaffe A."/>
        </authorList>
    </citation>
    <scope>NUCLEOTIDE SEQUENCE</scope>
    <source>
        <strain evidence="1">RIFCSPLOWO2_01_FULL_AR10_48_17</strain>
    </source>
</reference>
<evidence type="ECO:0000313" key="1">
    <source>
        <dbReference type="EMBL" id="MBS3062171.1"/>
    </source>
</evidence>